<dbReference type="AlphaFoldDB" id="A0A450ZWS3"/>
<evidence type="ECO:0000313" key="1">
    <source>
        <dbReference type="EMBL" id="VFK58198.1"/>
    </source>
</evidence>
<name>A0A450ZWS3_9GAMM</name>
<sequence length="199" mass="22505">MSLWQEYQCASMALNEGNYDNDHKVNLVAAKWSDDANDPGKDVDTAREEVRLSTGGQMPNVLMLSHAALLAVKNNANVLEVFKRQNAGSTPSDDYIKNYFQVERLVIGTAAYKNNQDALIPIWGNDAWLGYVAKPKGKGGDISDKVEPSFAYRYHIRKHPFIRKPYEVPNRTATAYQRRDDYRHIISWPGAGYLLQNVV</sequence>
<protein>
    <recommendedName>
        <fullName evidence="3">Phage major capsid protein E</fullName>
    </recommendedName>
</protein>
<dbReference type="Gene3D" id="3.90.1690.10">
    <property type="entry name" value="phage-related protein like domain"/>
    <property type="match status" value="1"/>
</dbReference>
<dbReference type="EMBL" id="CAADGD010000001">
    <property type="protein sequence ID" value="VFK68309.1"/>
    <property type="molecule type" value="Genomic_DNA"/>
</dbReference>
<dbReference type="InterPro" id="IPR053738">
    <property type="entry name" value="Lambda_capsid_assembly"/>
</dbReference>
<organism evidence="1">
    <name type="scientific">Candidatus Kentrum sp. UNK</name>
    <dbReference type="NCBI Taxonomy" id="2126344"/>
    <lineage>
        <taxon>Bacteria</taxon>
        <taxon>Pseudomonadati</taxon>
        <taxon>Pseudomonadota</taxon>
        <taxon>Gammaproteobacteria</taxon>
        <taxon>Candidatus Kentrum</taxon>
    </lineage>
</organism>
<reference evidence="1" key="1">
    <citation type="submission" date="2019-02" db="EMBL/GenBank/DDBJ databases">
        <authorList>
            <person name="Gruber-Vodicka R. H."/>
            <person name="Seah K. B. B."/>
        </authorList>
    </citation>
    <scope>NUCLEOTIDE SEQUENCE</scope>
    <source>
        <strain evidence="2">BECK_BY19</strain>
        <strain evidence="1">BECK_BY8</strain>
    </source>
</reference>
<dbReference type="EMBL" id="CAADFZ010000002">
    <property type="protein sequence ID" value="VFK58198.1"/>
    <property type="molecule type" value="Genomic_DNA"/>
</dbReference>
<accession>A0A450ZWS3</accession>
<gene>
    <name evidence="1" type="ORF">BECKUNK1418G_GA0071005_100243</name>
    <name evidence="2" type="ORF">BECKUNK1418H_GA0071006_100143</name>
</gene>
<evidence type="ECO:0008006" key="3">
    <source>
        <dbReference type="Google" id="ProtNLM"/>
    </source>
</evidence>
<proteinExistence type="predicted"/>
<evidence type="ECO:0000313" key="2">
    <source>
        <dbReference type="EMBL" id="VFK68309.1"/>
    </source>
</evidence>